<evidence type="ECO:0000256" key="6">
    <source>
        <dbReference type="ARBA" id="ARBA00022679"/>
    </source>
</evidence>
<feature type="transmembrane region" description="Helical" evidence="14">
    <location>
        <begin position="98"/>
        <end position="114"/>
    </location>
</feature>
<keyword evidence="6 14" id="KW-0808">Transferase</keyword>
<keyword evidence="5 14" id="KW-0328">Glycosyltransferase</keyword>
<keyword evidence="7 14" id="KW-0812">Transmembrane</keyword>
<comment type="catalytic activity">
    <reaction evidence="12 14">
        <text>an alpha-D-Man-(1-&gt;2)-alpha-D-Man-(1-&gt;2)-alpha-D-Man-(1-&gt;3)-[alpha-D-Man-(1-&gt;6)]-beta-D-Man-(1-&gt;4)-beta-D-GlcNAc-(1-&gt;4)-alpha-D-GlcNAc-diphospho-di-trans,poly-cis-dolichol + a di-trans,poly-cis-dolichyl beta-D-mannosyl phosphate = an alpha-D-Man-(1-&gt;2)-alpha-D-Man-(1-&gt;2)-alpha-D-Man-(1-&gt;3)-[alpha-D-Man-(1-&gt;3)-alpha-D-Man-(1-&gt;6)]-beta-D-Man-(1-&gt;4)-beta-D-GlcNAc-(1-&gt;4)-alpha-D-GlcNAc-diphospho-di-trans,poly-cis-dolichol + a di-trans,poly-cis-dolichyl phosphate + H(+)</text>
        <dbReference type="Rhea" id="RHEA:29527"/>
        <dbReference type="Rhea" id="RHEA-COMP:19498"/>
        <dbReference type="Rhea" id="RHEA-COMP:19501"/>
        <dbReference type="Rhea" id="RHEA-COMP:19516"/>
        <dbReference type="Rhea" id="RHEA-COMP:19517"/>
        <dbReference type="ChEBI" id="CHEBI:15378"/>
        <dbReference type="ChEBI" id="CHEBI:57683"/>
        <dbReference type="ChEBI" id="CHEBI:58211"/>
        <dbReference type="ChEBI" id="CHEBI:132515"/>
        <dbReference type="ChEBI" id="CHEBI:132516"/>
        <dbReference type="EC" id="2.4.1.258"/>
    </reaction>
    <physiologicalReaction direction="left-to-right" evidence="12 14">
        <dbReference type="Rhea" id="RHEA:29528"/>
    </physiologicalReaction>
</comment>
<feature type="transmembrane region" description="Helical" evidence="14">
    <location>
        <begin position="163"/>
        <end position="188"/>
    </location>
</feature>
<dbReference type="InterPro" id="IPR007873">
    <property type="entry name" value="Glycosyltransferase_ALG3"/>
</dbReference>
<dbReference type="PANTHER" id="PTHR12646:SF0">
    <property type="entry name" value="DOL-P-MAN:MAN(5)GLCNAC(2)-PP-DOL ALPHA-1,3-MANNOSYLTRANSFERASE"/>
    <property type="match status" value="1"/>
</dbReference>
<evidence type="ECO:0000256" key="8">
    <source>
        <dbReference type="ARBA" id="ARBA00022824"/>
    </source>
</evidence>
<comment type="subcellular location">
    <subcellularLocation>
        <location evidence="1 14">Endoplasmic reticulum membrane</location>
        <topology evidence="1 14">Multi-pass membrane protein</topology>
    </subcellularLocation>
</comment>
<feature type="transmembrane region" description="Helical" evidence="14">
    <location>
        <begin position="243"/>
        <end position="264"/>
    </location>
</feature>
<evidence type="ECO:0000256" key="14">
    <source>
        <dbReference type="RuleBase" id="RU364047"/>
    </source>
</evidence>
<feature type="transmembrane region" description="Helical" evidence="14">
    <location>
        <begin position="411"/>
        <end position="429"/>
    </location>
</feature>
<sequence>MSATSNPRDVRPVRKAGLPAGTLSLAHPVDSLVALLTRQEHFTKLATLLLLGETVLCLLTIHFVSYTEIDFSTYMQQVEQFLDGERNYGLIKGDTGPVVYPAGFIYFYSALHYFTEQGKNLRIAQYIFAEIYVVTLGIVFAIFKRCNSLPPWTLILICLSKRLHSIYVLRLFNDGVAMLFFYLAVLVWTSEKKKRSTWTTGTILFSLALSVKMNLLLFLPGLLFLLFTTLGAISTVVHVATIILVQVLLAAPFLTSASAASIYFHTAFNFSREFLWEWTVNWRWLGEQAFESKELSGGLLLAHVVVLVLCGLNWSEKEGGAYKLLVRGLKNPSVGPVRGEPHADYICTVLFTSNLVGIVFARSLHYQFYAWYAHQVVFLLWKTPFDVLQRLGILAAVEFGWYKFPSTQESSMGLTFANLFIVVGVYYGMPLGLGGRIAQPPSVEENVVDAQKKMQ</sequence>
<evidence type="ECO:0000256" key="12">
    <source>
        <dbReference type="ARBA" id="ARBA00049506"/>
    </source>
</evidence>
<keyword evidence="9 14" id="KW-1133">Transmembrane helix</keyword>
<evidence type="ECO:0000313" key="15">
    <source>
        <dbReference type="EMBL" id="ORY57676.1"/>
    </source>
</evidence>
<evidence type="ECO:0000256" key="11">
    <source>
        <dbReference type="ARBA" id="ARBA00044743"/>
    </source>
</evidence>
<evidence type="ECO:0000256" key="3">
    <source>
        <dbReference type="ARBA" id="ARBA00011964"/>
    </source>
</evidence>
<dbReference type="STRING" id="106004.A0A1Y2DEW2"/>
<evidence type="ECO:0000313" key="16">
    <source>
        <dbReference type="Proteomes" id="UP000193467"/>
    </source>
</evidence>
<dbReference type="EMBL" id="MCGR01000081">
    <property type="protein sequence ID" value="ORY57676.1"/>
    <property type="molecule type" value="Genomic_DNA"/>
</dbReference>
<protein>
    <recommendedName>
        <fullName evidence="4 14">Dol-P-Man:Man(5)GlcNAc(2)-PP-Dol alpha-1,3-mannosyltransferase</fullName>
        <ecNumber evidence="3 14">2.4.1.258</ecNumber>
    </recommendedName>
    <alternativeName>
        <fullName evidence="14">Dol-P-Man-dependent alpha(1-3)-mannosyltransferase</fullName>
    </alternativeName>
</protein>
<evidence type="ECO:0000256" key="1">
    <source>
        <dbReference type="ARBA" id="ARBA00004477"/>
    </source>
</evidence>
<dbReference type="Pfam" id="PF05208">
    <property type="entry name" value="ALG3"/>
    <property type="match status" value="1"/>
</dbReference>
<dbReference type="EC" id="2.4.1.258" evidence="3 14"/>
<evidence type="ECO:0000256" key="13">
    <source>
        <dbReference type="ARBA" id="ARBA00093457"/>
    </source>
</evidence>
<name>A0A1Y2DEW2_9BASI</name>
<keyword evidence="8 14" id="KW-0256">Endoplasmic reticulum</keyword>
<dbReference type="UniPathway" id="UPA00378"/>
<evidence type="ECO:0000256" key="7">
    <source>
        <dbReference type="ARBA" id="ARBA00022692"/>
    </source>
</evidence>
<evidence type="ECO:0000256" key="4">
    <source>
        <dbReference type="ARBA" id="ARBA00015561"/>
    </source>
</evidence>
<gene>
    <name evidence="15" type="ORF">BCR35DRAFT_283888</name>
</gene>
<dbReference type="InParanoid" id="A0A1Y2DEW2"/>
<evidence type="ECO:0000256" key="2">
    <source>
        <dbReference type="ARBA" id="ARBA00004922"/>
    </source>
</evidence>
<evidence type="ECO:0000256" key="9">
    <source>
        <dbReference type="ARBA" id="ARBA00022989"/>
    </source>
</evidence>
<keyword evidence="16" id="KW-1185">Reference proteome</keyword>
<feature type="transmembrane region" description="Helical" evidence="14">
    <location>
        <begin position="215"/>
        <end position="237"/>
    </location>
</feature>
<evidence type="ECO:0000256" key="10">
    <source>
        <dbReference type="ARBA" id="ARBA00023136"/>
    </source>
</evidence>
<dbReference type="AlphaFoldDB" id="A0A1Y2DEW2"/>
<dbReference type="FunCoup" id="A0A1Y2DEW2">
    <property type="interactions" value="446"/>
</dbReference>
<reference evidence="15 16" key="1">
    <citation type="submission" date="2016-07" db="EMBL/GenBank/DDBJ databases">
        <title>Pervasive Adenine N6-methylation of Active Genes in Fungi.</title>
        <authorList>
            <consortium name="DOE Joint Genome Institute"/>
            <person name="Mondo S.J."/>
            <person name="Dannebaum R.O."/>
            <person name="Kuo R.C."/>
            <person name="Labutti K."/>
            <person name="Haridas S."/>
            <person name="Kuo A."/>
            <person name="Salamov A."/>
            <person name="Ahrendt S.R."/>
            <person name="Lipzen A."/>
            <person name="Sullivan W."/>
            <person name="Andreopoulos W.B."/>
            <person name="Clum A."/>
            <person name="Lindquist E."/>
            <person name="Daum C."/>
            <person name="Ramamoorthy G.K."/>
            <person name="Gryganskyi A."/>
            <person name="Culley D."/>
            <person name="Magnuson J.K."/>
            <person name="James T.Y."/>
            <person name="O'Malley M.A."/>
            <person name="Stajich J.E."/>
            <person name="Spatafora J.W."/>
            <person name="Visel A."/>
            <person name="Grigoriev I.V."/>
        </authorList>
    </citation>
    <scope>NUCLEOTIDE SEQUENCE [LARGE SCALE GENOMIC DNA]</scope>
    <source>
        <strain evidence="15 16">62-1032</strain>
    </source>
</reference>
<keyword evidence="10 14" id="KW-0472">Membrane</keyword>
<comment type="caution">
    <text evidence="15">The sequence shown here is derived from an EMBL/GenBank/DDBJ whole genome shotgun (WGS) entry which is preliminary data.</text>
</comment>
<dbReference type="OrthoDB" id="20028at2759"/>
<feature type="transmembrane region" description="Helical" evidence="14">
    <location>
        <begin position="45"/>
        <end position="65"/>
    </location>
</feature>
<dbReference type="GO" id="GO:0052925">
    <property type="term" value="F:dol-P-Man:Man(5)GlcNAc(2)-PP-Dol alpha-1,3-mannosyltransferase activity"/>
    <property type="evidence" value="ECO:0007669"/>
    <property type="project" value="UniProtKB-EC"/>
</dbReference>
<dbReference type="PANTHER" id="PTHR12646">
    <property type="entry name" value="NOT56 - RELATED"/>
    <property type="match status" value="1"/>
</dbReference>
<proteinExistence type="inferred from homology"/>
<dbReference type="Proteomes" id="UP000193467">
    <property type="component" value="Unassembled WGS sequence"/>
</dbReference>
<feature type="transmembrane region" description="Helical" evidence="14">
    <location>
        <begin position="126"/>
        <end position="143"/>
    </location>
</feature>
<accession>A0A1Y2DEW2</accession>
<comment type="function">
    <text evidence="11 14">Dol-P-Man:Man(5)GlcNAc(2)-PP-Dol alpha-1,3-mannosyltransferase that operates in the biosynthetic pathway of dolichol-linked oligosaccharides, the glycan precursors employed in protein asparagine (N)-glycosylation. The assembly of dolichol-linked oligosaccharides begins on the cytosolic side of the endoplasmic reticulum membrane and finishes in its lumen. The sequential addition of sugars to dolichol pyrophosphate produces dolichol-linked oligosaccharides containing fourteen sugars, including two GlcNAcs, nine mannoses and three glucoses. Once assembled, the oligosaccharide is transferred from the lipid to nascent proteins by oligosaccharyltransferases. In the lumen of the endoplasmic reticulum, adds the first dolichyl beta-D-mannosyl phosphate derived mannose in an alpha-1,3 linkage to Man(5)GlcNAc(2)-PP-dolichol to produce Man(6)GlcNAc(2)-PP-dolichol.</text>
</comment>
<dbReference type="GO" id="GO:0005789">
    <property type="term" value="C:endoplasmic reticulum membrane"/>
    <property type="evidence" value="ECO:0007669"/>
    <property type="project" value="UniProtKB-SubCell"/>
</dbReference>
<comment type="pathway">
    <text evidence="2 14">Protein modification; protein glycosylation.</text>
</comment>
<comment type="similarity">
    <text evidence="13">Belongs to the glycosyltransferase ALG3 family.</text>
</comment>
<organism evidence="15 16">
    <name type="scientific">Leucosporidium creatinivorum</name>
    <dbReference type="NCBI Taxonomy" id="106004"/>
    <lineage>
        <taxon>Eukaryota</taxon>
        <taxon>Fungi</taxon>
        <taxon>Dikarya</taxon>
        <taxon>Basidiomycota</taxon>
        <taxon>Pucciniomycotina</taxon>
        <taxon>Microbotryomycetes</taxon>
        <taxon>Leucosporidiales</taxon>
        <taxon>Leucosporidium</taxon>
    </lineage>
</organism>
<evidence type="ECO:0000256" key="5">
    <source>
        <dbReference type="ARBA" id="ARBA00022676"/>
    </source>
</evidence>